<evidence type="ECO:0000259" key="1">
    <source>
        <dbReference type="Pfam" id="PF17761"/>
    </source>
</evidence>
<dbReference type="AlphaFoldDB" id="A0A410G2N1"/>
<reference evidence="2 3" key="1">
    <citation type="submission" date="2019-01" db="EMBL/GenBank/DDBJ databases">
        <title>Complete genome sequencing of Aequorivita sp. H23M31.</title>
        <authorList>
            <person name="Bae J.-W."/>
        </authorList>
    </citation>
    <scope>NUCLEOTIDE SEQUENCE [LARGE SCALE GENOMIC DNA]</scope>
    <source>
        <strain evidence="2 3">H23M31</strain>
    </source>
</reference>
<dbReference type="PANTHER" id="PTHR30547:SF0">
    <property type="entry name" value="BLR8175 PROTEIN"/>
    <property type="match status" value="1"/>
</dbReference>
<name>A0A410G2N1_9FLAO</name>
<dbReference type="InterPro" id="IPR053148">
    <property type="entry name" value="PD-DEXK-like_domain"/>
</dbReference>
<dbReference type="Pfam" id="PF17761">
    <property type="entry name" value="DUF1016_N"/>
    <property type="match status" value="1"/>
</dbReference>
<protein>
    <submittedName>
        <fullName evidence="2">DUF1016 family protein</fullName>
    </submittedName>
</protein>
<dbReference type="OrthoDB" id="9801263at2"/>
<dbReference type="Proteomes" id="UP000285517">
    <property type="component" value="Chromosome"/>
</dbReference>
<dbReference type="EMBL" id="CP034951">
    <property type="protein sequence ID" value="QAA81544.1"/>
    <property type="molecule type" value="Genomic_DNA"/>
</dbReference>
<accession>A0A410G2N1</accession>
<sequence length="91" mass="10488">MDLDTFKTPEYTNWIADLKSKVQSAQIKAALSVNRELLSLYWEIGKSISSKIESSNRGSSIAYELSKDLKNEFPDQKGFSRTNLFSMKKWF</sequence>
<keyword evidence="3" id="KW-1185">Reference proteome</keyword>
<organism evidence="2 3">
    <name type="scientific">Aequorivita ciconiae</name>
    <dbReference type="NCBI Taxonomy" id="2494375"/>
    <lineage>
        <taxon>Bacteria</taxon>
        <taxon>Pseudomonadati</taxon>
        <taxon>Bacteroidota</taxon>
        <taxon>Flavobacteriia</taxon>
        <taxon>Flavobacteriales</taxon>
        <taxon>Flavobacteriaceae</taxon>
        <taxon>Aequorivita</taxon>
    </lineage>
</organism>
<dbReference type="KEGG" id="aev:EI546_07330"/>
<dbReference type="RefSeq" id="WP_128249932.1">
    <property type="nucleotide sequence ID" value="NZ_CP034951.1"/>
</dbReference>
<evidence type="ECO:0000313" key="2">
    <source>
        <dbReference type="EMBL" id="QAA81544.1"/>
    </source>
</evidence>
<dbReference type="PANTHER" id="PTHR30547">
    <property type="entry name" value="UNCHARACTERIZED PROTEIN YHCG-RELATED"/>
    <property type="match status" value="1"/>
</dbReference>
<proteinExistence type="predicted"/>
<gene>
    <name evidence="2" type="ORF">EI546_07330</name>
</gene>
<evidence type="ECO:0000313" key="3">
    <source>
        <dbReference type="Proteomes" id="UP000285517"/>
    </source>
</evidence>
<dbReference type="InterPro" id="IPR041527">
    <property type="entry name" value="YhcG_N"/>
</dbReference>
<feature type="domain" description="YhcG N-terminal" evidence="1">
    <location>
        <begin position="18"/>
        <end position="91"/>
    </location>
</feature>